<dbReference type="RefSeq" id="WP_117893348.1">
    <property type="nucleotide sequence ID" value="NZ_CABJCV010000002.1"/>
</dbReference>
<name>A0A412G5H4_9FIRM</name>
<dbReference type="EMBL" id="QRUP01000002">
    <property type="protein sequence ID" value="RGR76285.1"/>
    <property type="molecule type" value="Genomic_DNA"/>
</dbReference>
<dbReference type="Proteomes" id="UP000284178">
    <property type="component" value="Unassembled WGS sequence"/>
</dbReference>
<dbReference type="GeneID" id="83014322"/>
<dbReference type="AlphaFoldDB" id="A0A412G5H4"/>
<proteinExistence type="predicted"/>
<reference evidence="1 2" key="1">
    <citation type="submission" date="2018-08" db="EMBL/GenBank/DDBJ databases">
        <title>A genome reference for cultivated species of the human gut microbiota.</title>
        <authorList>
            <person name="Zou Y."/>
            <person name="Xue W."/>
            <person name="Luo G."/>
        </authorList>
    </citation>
    <scope>NUCLEOTIDE SEQUENCE [LARGE SCALE GENOMIC DNA]</scope>
    <source>
        <strain evidence="1 2">AF24-29</strain>
    </source>
</reference>
<accession>A0A412G5H4</accession>
<organism evidence="1 2">
    <name type="scientific">Holdemania filiformis</name>
    <dbReference type="NCBI Taxonomy" id="61171"/>
    <lineage>
        <taxon>Bacteria</taxon>
        <taxon>Bacillati</taxon>
        <taxon>Bacillota</taxon>
        <taxon>Erysipelotrichia</taxon>
        <taxon>Erysipelotrichales</taxon>
        <taxon>Erysipelotrichaceae</taxon>
        <taxon>Holdemania</taxon>
    </lineage>
</organism>
<comment type="caution">
    <text evidence="1">The sequence shown here is derived from an EMBL/GenBank/DDBJ whole genome shotgun (WGS) entry which is preliminary data.</text>
</comment>
<protein>
    <submittedName>
        <fullName evidence="1">Uncharacterized protein</fullName>
    </submittedName>
</protein>
<sequence>MALIDQVADQCGLFISDLKAQDNYSVIAEILTQIDPDSFPVTDWNHFITYLFEKDVAFTSSSQARQTCLEQLNQK</sequence>
<evidence type="ECO:0000313" key="1">
    <source>
        <dbReference type="EMBL" id="RGR76285.1"/>
    </source>
</evidence>
<evidence type="ECO:0000313" key="2">
    <source>
        <dbReference type="Proteomes" id="UP000284178"/>
    </source>
</evidence>
<gene>
    <name evidence="1" type="ORF">DWY25_02720</name>
</gene>
<keyword evidence="2" id="KW-1185">Reference proteome</keyword>